<feature type="region of interest" description="Disordered" evidence="4">
    <location>
        <begin position="1"/>
        <end position="20"/>
    </location>
</feature>
<dbReference type="Pfam" id="PF23639">
    <property type="entry name" value="DUF7146"/>
    <property type="match status" value="1"/>
</dbReference>
<evidence type="ECO:0000313" key="6">
    <source>
        <dbReference type="EMBL" id="TDN83005.1"/>
    </source>
</evidence>
<dbReference type="GO" id="GO:0008270">
    <property type="term" value="F:zinc ion binding"/>
    <property type="evidence" value="ECO:0007669"/>
    <property type="project" value="UniProtKB-KW"/>
</dbReference>
<dbReference type="InterPro" id="IPR002694">
    <property type="entry name" value="Znf_CHC2"/>
</dbReference>
<dbReference type="InterPro" id="IPR050219">
    <property type="entry name" value="DnaG_primase"/>
</dbReference>
<feature type="domain" description="Zinc finger CHC2-type" evidence="5">
    <location>
        <begin position="57"/>
        <end position="112"/>
    </location>
</feature>
<protein>
    <submittedName>
        <fullName evidence="6">DNA primase</fullName>
    </submittedName>
</protein>
<reference evidence="6 7" key="1">
    <citation type="submission" date="2019-03" db="EMBL/GenBank/DDBJ databases">
        <title>Genomic Encyclopedia of Type Strains, Phase IV (KMG-IV): sequencing the most valuable type-strain genomes for metagenomic binning, comparative biology and taxonomic classification.</title>
        <authorList>
            <person name="Goeker M."/>
        </authorList>
    </citation>
    <scope>NUCLEOTIDE SEQUENCE [LARGE SCALE GENOMIC DNA]</scope>
    <source>
        <strain evidence="6 7">DSM 25059</strain>
    </source>
</reference>
<evidence type="ECO:0000256" key="1">
    <source>
        <dbReference type="ARBA" id="ARBA00022723"/>
    </source>
</evidence>
<evidence type="ECO:0000256" key="2">
    <source>
        <dbReference type="ARBA" id="ARBA00022771"/>
    </source>
</evidence>
<organism evidence="6 7">
    <name type="scientific">Stakelama pacifica</name>
    <dbReference type="NCBI Taxonomy" id="517720"/>
    <lineage>
        <taxon>Bacteria</taxon>
        <taxon>Pseudomonadati</taxon>
        <taxon>Pseudomonadota</taxon>
        <taxon>Alphaproteobacteria</taxon>
        <taxon>Sphingomonadales</taxon>
        <taxon>Sphingomonadaceae</taxon>
        <taxon>Stakelama</taxon>
    </lineage>
</organism>
<dbReference type="PANTHER" id="PTHR30313">
    <property type="entry name" value="DNA PRIMASE"/>
    <property type="match status" value="1"/>
</dbReference>
<evidence type="ECO:0000313" key="7">
    <source>
        <dbReference type="Proteomes" id="UP000295493"/>
    </source>
</evidence>
<dbReference type="EMBL" id="SNWD01000005">
    <property type="protein sequence ID" value="TDN83005.1"/>
    <property type="molecule type" value="Genomic_DNA"/>
</dbReference>
<sequence>MNRLPSKNRHWRGGKAMTLPPIDPAELQRRAEAVRSRVRLSSIIGIEVKLEQRGAEHLGLCPFHHDTKVGSFTVNDEKAFYHCFACGAHGDVFTYLEVRKGISFMSALRQLESEQGIDFRDAKQQAQFDAEAKRRAREAAEKIEKTRRQAIGIWQSGPELSRDNPAALYLNGRGIDFAVFGKYPGALRYRHDCWNRELRRGIPAMLAQMILPGVGHVATHRTYLEYHRGVWRKAPLDEPKMILGRFTGAHIPLLKGNRSRATLADIPPEVEPFAGEGIENCLSVGMADPGLRIVAAATLENLGALVLGNQTRALTLIHDNDDEVRAFRVRQALARGDEAEAAKHERAAAQIDRTKERVIAKHQEAGRRVRGIWPGPGFKDFNDELRGVRMEDV</sequence>
<proteinExistence type="predicted"/>
<dbReference type="InterPro" id="IPR036977">
    <property type="entry name" value="DNA_primase_Znf_CHC2"/>
</dbReference>
<dbReference type="SUPFAM" id="SSF57783">
    <property type="entry name" value="Zinc beta-ribbon"/>
    <property type="match status" value="1"/>
</dbReference>
<evidence type="ECO:0000256" key="3">
    <source>
        <dbReference type="ARBA" id="ARBA00022833"/>
    </source>
</evidence>
<name>A0A4R6FQK4_9SPHN</name>
<dbReference type="Pfam" id="PF01807">
    <property type="entry name" value="Zn_ribbon_DnaG"/>
    <property type="match status" value="1"/>
</dbReference>
<keyword evidence="1" id="KW-0479">Metal-binding</keyword>
<evidence type="ECO:0000259" key="5">
    <source>
        <dbReference type="SMART" id="SM00400"/>
    </source>
</evidence>
<dbReference type="GO" id="GO:0003677">
    <property type="term" value="F:DNA binding"/>
    <property type="evidence" value="ECO:0007669"/>
    <property type="project" value="InterPro"/>
</dbReference>
<dbReference type="GO" id="GO:0006269">
    <property type="term" value="P:DNA replication, synthesis of primer"/>
    <property type="evidence" value="ECO:0007669"/>
    <property type="project" value="TreeGrafter"/>
</dbReference>
<dbReference type="AlphaFoldDB" id="A0A4R6FQK4"/>
<accession>A0A4R6FQK4</accession>
<dbReference type="SMART" id="SM00400">
    <property type="entry name" value="ZnF_CHCC"/>
    <property type="match status" value="1"/>
</dbReference>
<dbReference type="RefSeq" id="WP_162848816.1">
    <property type="nucleotide sequence ID" value="NZ_BMLU01000005.1"/>
</dbReference>
<dbReference type="GO" id="GO:0005737">
    <property type="term" value="C:cytoplasm"/>
    <property type="evidence" value="ECO:0007669"/>
    <property type="project" value="TreeGrafter"/>
</dbReference>
<dbReference type="GO" id="GO:0003899">
    <property type="term" value="F:DNA-directed RNA polymerase activity"/>
    <property type="evidence" value="ECO:0007669"/>
    <property type="project" value="InterPro"/>
</dbReference>
<evidence type="ECO:0000256" key="4">
    <source>
        <dbReference type="SAM" id="MobiDB-lite"/>
    </source>
</evidence>
<dbReference type="Proteomes" id="UP000295493">
    <property type="component" value="Unassembled WGS sequence"/>
</dbReference>
<keyword evidence="3" id="KW-0862">Zinc</keyword>
<comment type="caution">
    <text evidence="6">The sequence shown here is derived from an EMBL/GenBank/DDBJ whole genome shotgun (WGS) entry which is preliminary data.</text>
</comment>
<dbReference type="InterPro" id="IPR055570">
    <property type="entry name" value="DUF7146"/>
</dbReference>
<feature type="compositionally biased region" description="Basic residues" evidence="4">
    <location>
        <begin position="1"/>
        <end position="13"/>
    </location>
</feature>
<dbReference type="PANTHER" id="PTHR30313:SF2">
    <property type="entry name" value="DNA PRIMASE"/>
    <property type="match status" value="1"/>
</dbReference>
<gene>
    <name evidence="6" type="ORF">EV664_105203</name>
</gene>
<dbReference type="Gene3D" id="3.90.580.10">
    <property type="entry name" value="Zinc finger, CHC2-type domain"/>
    <property type="match status" value="1"/>
</dbReference>
<keyword evidence="7" id="KW-1185">Reference proteome</keyword>
<keyword evidence="2" id="KW-0863">Zinc-finger</keyword>